<feature type="region of interest" description="Disordered" evidence="1">
    <location>
        <begin position="190"/>
        <end position="214"/>
    </location>
</feature>
<sequence>MSVRRPEVIWAEAAAHAVLSAAVPSLAGSGFTVDGASLVEDDTGDGWFAIGWVEGGRAVLYGFRPYGSRIHAHVPPVDPFAGGPDWLPWERLIATPMLAFLHWWDGSSWAQAPLPEIKDHGAGYTSGTVEDLYLELGEDYDALGEANRRLVDAAEQGAVDRPVIEALLAPLDEEGDVEAALRIAARTGVAPGSSRPELAAGTGEPPGRRVPIFDPDQIGGVITVGMRDTDEVERPAAVAGPARARLVEWARTHGEITAAYVGHARPGFAYRDARGQWLDPEPSELLTAWREEDADPARGRWLHARVRADADGAVVECFHDHLPAWWESGFMPDAQVEALRAEMRQRDPRWRPGWAELLDRDFMATGVPPRLCWRPSLRWSGEERDVARMLRSGTLSSAPLEVWQTARPTLVELARAEPGSLAALIAAEPTGGERLRQAWLGALADAGAGGRLPVDWFAGPGARCPASALRKLMKQAAVPPREGLPVPRALLDVAQPGAWPLPDPRRDGQPFTGSTDFAAMATRPPVARISRFVRDIGRYGNVDYTDILGRVWAALPGPLRELVDGWRTQTEAGGLPALEAGLAYLAPLAAAGFADLDPGFLSGWAPTDPVDALVRALRTGIPGELEFPFAEKIVGQRGTEALVVQHGDYLTVVTHPARVYGTDGELLTRRVTMPELFPEAVVHPGPVFWYDGTDLRMADRTGVFRLDGYGDDHGPLLTFDADAAGPDYPETAEVTFPGADHTTRIGCGGGRLRFHAADGTETAQAPFGVVQHVQPGAHPVPPPGWWRHMRPVDPAGSAALRRIDRVAAGALAEAALLGPREADRRLGELLPAVTDPRLRAAVVEQAGLAARCLHGVARLGAGGLPAVLTPGAGLRVRRNIEVVTHGRLLAGKLVDALTERPGLVGVTDVPTFDRRRLPFLELGSRALSIVWPWITAHQRAGELDELHAWACTPFADGSGHWSRMLLDATERFDRPEGEIWHLSGSALVILDYDNHERRATGIRYAPDPDADPEVPPGWQWAGQFHQNWGSPDTVRRFDRLLAERGPLSPDPAFAVELADRTGMSRRDAAHAVFGSPGRTVAELAALRPPEIVDLYLDPATGQVARARISDGTAIRLRELMMSDDPWTTGLDIARAATWQNGG</sequence>
<dbReference type="Proteomes" id="UP000612585">
    <property type="component" value="Unassembled WGS sequence"/>
</dbReference>
<accession>A0A8J4E2A5</accession>
<evidence type="ECO:0000313" key="2">
    <source>
        <dbReference type="EMBL" id="GIJ56832.1"/>
    </source>
</evidence>
<organism evidence="2 3">
    <name type="scientific">Virgisporangium aurantiacum</name>
    <dbReference type="NCBI Taxonomy" id="175570"/>
    <lineage>
        <taxon>Bacteria</taxon>
        <taxon>Bacillati</taxon>
        <taxon>Actinomycetota</taxon>
        <taxon>Actinomycetes</taxon>
        <taxon>Micromonosporales</taxon>
        <taxon>Micromonosporaceae</taxon>
        <taxon>Virgisporangium</taxon>
    </lineage>
</organism>
<dbReference type="EMBL" id="BOPG01000027">
    <property type="protein sequence ID" value="GIJ56832.1"/>
    <property type="molecule type" value="Genomic_DNA"/>
</dbReference>
<comment type="caution">
    <text evidence="2">The sequence shown here is derived from an EMBL/GenBank/DDBJ whole genome shotgun (WGS) entry which is preliminary data.</text>
</comment>
<protein>
    <submittedName>
        <fullName evidence="2">Uncharacterized protein</fullName>
    </submittedName>
</protein>
<gene>
    <name evidence="2" type="ORF">Vau01_043480</name>
</gene>
<dbReference type="AlphaFoldDB" id="A0A8J4E2A5"/>
<proteinExistence type="predicted"/>
<evidence type="ECO:0000256" key="1">
    <source>
        <dbReference type="SAM" id="MobiDB-lite"/>
    </source>
</evidence>
<evidence type="ECO:0000313" key="3">
    <source>
        <dbReference type="Proteomes" id="UP000612585"/>
    </source>
</evidence>
<dbReference type="RefSeq" id="WP_203995755.1">
    <property type="nucleotide sequence ID" value="NZ_BOPG01000027.1"/>
</dbReference>
<keyword evidence="3" id="KW-1185">Reference proteome</keyword>
<name>A0A8J4E2A5_9ACTN</name>
<reference evidence="2" key="1">
    <citation type="submission" date="2021-01" db="EMBL/GenBank/DDBJ databases">
        <title>Whole genome shotgun sequence of Virgisporangium aurantiacum NBRC 16421.</title>
        <authorList>
            <person name="Komaki H."/>
            <person name="Tamura T."/>
        </authorList>
    </citation>
    <scope>NUCLEOTIDE SEQUENCE</scope>
    <source>
        <strain evidence="2">NBRC 16421</strain>
    </source>
</reference>